<dbReference type="InterPro" id="IPR036291">
    <property type="entry name" value="NAD(P)-bd_dom_sf"/>
</dbReference>
<keyword evidence="2" id="KW-0560">Oxidoreductase</keyword>
<dbReference type="PANTHER" id="PTHR43103">
    <property type="entry name" value="NUCLEOSIDE-DIPHOSPHATE-SUGAR EPIMERASE"/>
    <property type="match status" value="1"/>
</dbReference>
<dbReference type="OrthoDB" id="9779902at2"/>
<keyword evidence="6" id="KW-1185">Reference proteome</keyword>
<dbReference type="Gene3D" id="3.40.50.720">
    <property type="entry name" value="NAD(P)-binding Rossmann-like Domain"/>
    <property type="match status" value="1"/>
</dbReference>
<dbReference type="EMBL" id="FNFK01000014">
    <property type="protein sequence ID" value="SDK13811.1"/>
    <property type="molecule type" value="Genomic_DNA"/>
</dbReference>
<dbReference type="GO" id="GO:0016491">
    <property type="term" value="F:oxidoreductase activity"/>
    <property type="evidence" value="ECO:0007669"/>
    <property type="project" value="UniProtKB-KW"/>
</dbReference>
<comment type="similarity">
    <text evidence="1">Belongs to the NAD(P)-dependent epimerase/dehydratase family.</text>
</comment>
<evidence type="ECO:0000259" key="4">
    <source>
        <dbReference type="Pfam" id="PF01370"/>
    </source>
</evidence>
<dbReference type="AlphaFoldDB" id="A0A1G8ZFI3"/>
<evidence type="ECO:0000256" key="3">
    <source>
        <dbReference type="ARBA" id="ARBA00023027"/>
    </source>
</evidence>
<dbReference type="STRING" id="426701.SAMN04488098_101430"/>
<dbReference type="SUPFAM" id="SSF51735">
    <property type="entry name" value="NAD(P)-binding Rossmann-fold domains"/>
    <property type="match status" value="1"/>
</dbReference>
<organism evidence="5 6">
    <name type="scientific">Alkalibacterium thalassium</name>
    <dbReference type="NCBI Taxonomy" id="426701"/>
    <lineage>
        <taxon>Bacteria</taxon>
        <taxon>Bacillati</taxon>
        <taxon>Bacillota</taxon>
        <taxon>Bacilli</taxon>
        <taxon>Lactobacillales</taxon>
        <taxon>Carnobacteriaceae</taxon>
        <taxon>Alkalibacterium</taxon>
    </lineage>
</organism>
<feature type="domain" description="NAD-dependent epimerase/dehydratase" evidence="4">
    <location>
        <begin position="4"/>
        <end position="166"/>
    </location>
</feature>
<gene>
    <name evidence="5" type="ORF">SAMN04488098_101430</name>
</gene>
<evidence type="ECO:0000313" key="6">
    <source>
        <dbReference type="Proteomes" id="UP000199433"/>
    </source>
</evidence>
<accession>A0A1G8ZFI3</accession>
<dbReference type="InterPro" id="IPR001509">
    <property type="entry name" value="Epimerase_deHydtase"/>
</dbReference>
<dbReference type="RefSeq" id="WP_091266204.1">
    <property type="nucleotide sequence ID" value="NZ_FNFK01000014.1"/>
</dbReference>
<dbReference type="PANTHER" id="PTHR43103:SF5">
    <property type="entry name" value="4-EPIMERASE, PUTATIVE (AFU_ORTHOLOGUE AFUA_7G00360)-RELATED"/>
    <property type="match status" value="1"/>
</dbReference>
<evidence type="ECO:0000256" key="1">
    <source>
        <dbReference type="ARBA" id="ARBA00007637"/>
    </source>
</evidence>
<sequence length="248" mass="27721">MSKILITGATGLIGTNLTKHLKESHDLVLADIDFSDFPEELKDGAKLVEADLSKIDKWEDALDGVEYVIQLAGNPDPDADFYDELVDLNYVLPQNLYKQAEKSSSLKRIIFASSIHASDAYPHNVQVKTTDQVRPDDLYGVSKAYLEALASYYAYKKGIESIGVRIGDYKDDESELDPDADFYSMGTYFSARDMNHLIDCCLKAELEEPYLLVNGVSNNAFPRLDIDSARVKLGYTPQDDAFAILNKR</sequence>
<reference evidence="6" key="1">
    <citation type="submission" date="2016-10" db="EMBL/GenBank/DDBJ databases">
        <authorList>
            <person name="Varghese N."/>
            <person name="Submissions S."/>
        </authorList>
    </citation>
    <scope>NUCLEOTIDE SEQUENCE [LARGE SCALE GENOMIC DNA]</scope>
    <source>
        <strain evidence="6">DSM 19181</strain>
    </source>
</reference>
<evidence type="ECO:0000256" key="2">
    <source>
        <dbReference type="ARBA" id="ARBA00023002"/>
    </source>
</evidence>
<dbReference type="Proteomes" id="UP000199433">
    <property type="component" value="Unassembled WGS sequence"/>
</dbReference>
<name>A0A1G8ZFI3_9LACT</name>
<evidence type="ECO:0000313" key="5">
    <source>
        <dbReference type="EMBL" id="SDK13811.1"/>
    </source>
</evidence>
<dbReference type="Pfam" id="PF01370">
    <property type="entry name" value="Epimerase"/>
    <property type="match status" value="1"/>
</dbReference>
<proteinExistence type="inferred from homology"/>
<protein>
    <submittedName>
        <fullName evidence="5">Uronate dehydrogenase</fullName>
    </submittedName>
</protein>
<keyword evidence="3" id="KW-0520">NAD</keyword>